<dbReference type="EMBL" id="KN837113">
    <property type="protein sequence ID" value="KIJ45082.1"/>
    <property type="molecule type" value="Genomic_DNA"/>
</dbReference>
<accession>A0A0C9VRN9</accession>
<keyword evidence="6" id="KW-1185">Reference proteome</keyword>
<dbReference type="PANTHER" id="PTHR11225:SF4">
    <property type="entry name" value="NUCLEAR PORE COMPLEX PROTEIN NUP93"/>
    <property type="match status" value="1"/>
</dbReference>
<evidence type="ECO:0000256" key="3">
    <source>
        <dbReference type="ARBA" id="ARBA00023242"/>
    </source>
</evidence>
<dbReference type="HOGENOM" id="CLU_011846_0_0_1"/>
<keyword evidence="4" id="KW-0509">mRNA transport</keyword>
<gene>
    <name evidence="5" type="ORF">M422DRAFT_46895</name>
</gene>
<comment type="similarity">
    <text evidence="2 4">Belongs to the nucleoporin interacting component (NIC) family.</text>
</comment>
<dbReference type="PANTHER" id="PTHR11225">
    <property type="entry name" value="NUCLEAR PORE COMPLEX PROTEIN NUP93 NUCLEOPORIN NUP93 DEAD EYE PROTEIN"/>
    <property type="match status" value="1"/>
</dbReference>
<dbReference type="Pfam" id="PF04097">
    <property type="entry name" value="Nic96"/>
    <property type="match status" value="1"/>
</dbReference>
<reference evidence="5 6" key="1">
    <citation type="submission" date="2014-06" db="EMBL/GenBank/DDBJ databases">
        <title>Evolutionary Origins and Diversification of the Mycorrhizal Mutualists.</title>
        <authorList>
            <consortium name="DOE Joint Genome Institute"/>
            <consortium name="Mycorrhizal Genomics Consortium"/>
            <person name="Kohler A."/>
            <person name="Kuo A."/>
            <person name="Nagy L.G."/>
            <person name="Floudas D."/>
            <person name="Copeland A."/>
            <person name="Barry K.W."/>
            <person name="Cichocki N."/>
            <person name="Veneault-Fourrey C."/>
            <person name="LaButti K."/>
            <person name="Lindquist E.A."/>
            <person name="Lipzen A."/>
            <person name="Lundell T."/>
            <person name="Morin E."/>
            <person name="Murat C."/>
            <person name="Riley R."/>
            <person name="Ohm R."/>
            <person name="Sun H."/>
            <person name="Tunlid A."/>
            <person name="Henrissat B."/>
            <person name="Grigoriev I.V."/>
            <person name="Hibbett D.S."/>
            <person name="Martin F."/>
        </authorList>
    </citation>
    <scope>NUCLEOTIDE SEQUENCE [LARGE SCALE GENOMIC DNA]</scope>
    <source>
        <strain evidence="5 6">SS14</strain>
    </source>
</reference>
<protein>
    <recommendedName>
        <fullName evidence="4">Nuclear pore protein</fullName>
    </recommendedName>
</protein>
<dbReference type="GO" id="GO:0017056">
    <property type="term" value="F:structural constituent of nuclear pore"/>
    <property type="evidence" value="ECO:0007669"/>
    <property type="project" value="InterPro"/>
</dbReference>
<evidence type="ECO:0000256" key="1">
    <source>
        <dbReference type="ARBA" id="ARBA00004259"/>
    </source>
</evidence>
<keyword evidence="4" id="KW-0811">Translocation</keyword>
<dbReference type="OrthoDB" id="1918363at2759"/>
<evidence type="ECO:0000256" key="4">
    <source>
        <dbReference type="RuleBase" id="RU364035"/>
    </source>
</evidence>
<dbReference type="AlphaFoldDB" id="A0A0C9VRN9"/>
<evidence type="ECO:0000256" key="2">
    <source>
        <dbReference type="ARBA" id="ARBA00010186"/>
    </source>
</evidence>
<keyword evidence="3 4" id="KW-0539">Nucleus</keyword>
<dbReference type="Proteomes" id="UP000054279">
    <property type="component" value="Unassembled WGS sequence"/>
</dbReference>
<keyword evidence="4" id="KW-0813">Transport</keyword>
<dbReference type="GO" id="GO:0016973">
    <property type="term" value="P:poly(A)+ mRNA export from nucleus"/>
    <property type="evidence" value="ECO:0007669"/>
    <property type="project" value="TreeGrafter"/>
</dbReference>
<evidence type="ECO:0000313" key="5">
    <source>
        <dbReference type="EMBL" id="KIJ45082.1"/>
    </source>
</evidence>
<keyword evidence="4" id="KW-0906">Nuclear pore complex</keyword>
<sequence length="879" mass="97832">MSNIDLASILTSSNALNAHLQTRPDLPTVNLGLDQVELQSRRLVNKYSGASASDSRANYLLAQAHVDAPALASSIAALNTSTTFSPLQPLLDTDVPGYLRHAHEQTLISTIEEGRRETETEFYQVLEERVRRDWEARKKRVFEELGGRGFAVEPSRSASDLRATQRGNLGASFSAASFTPNLQMHQKMMAYDRVISELNSARIGGASYPVVHTLFDATRSVAGESSSQMLEILQILAKITGEPQSGLPQSHSGAHLLNTPQYERKFAKAYLGDENTKDAIQLRTRIARGSKAALEQQYWDVIERTVLSNPSQAALGGDPSAANHVRAFLAVRFYRNGQWDERLELLSGRPLWAQLFFLVRSGQADDAIELATKNRAALDNRQRDFCAQFQKWARSDDGGIIDTGRNTFRTHLEHSPTVDPFKAALFKLMGRVEPHKRNVPYVTSTTEDWLWFQLAMINETSISGETNGLKELVDVLLGYGERHFEGAPGQKGTTSRHGTWAKVLLICGQFERAVASLYERPETHTEAVHLAVALAYHGLLRVTPRAEASDATILSTPFNQRPSLNFALIIARYIRQFIRSDPKEAIQYVYCVCISADQPGVGQEQVETAWDLCRKVIVGAEKSGGWEELVGGFRPDGLKFVRKLSDFNGELERGLPLLKLDIAKYHEIILLPAARQSEREKHINEAIKLYNLADAHDTVIACLARALSDMIDEPDDGGAAGMELAQTAKDILRHYERTNRGAGKAKDAVTKLLKIRAAREAMQKGNLDAALQAIDSANLVPLDYDVSMITKLAEDFKEHDESITRNLQAFLPLTMQILHRQHQIVKHSMLSNAARDAAYAVLQIKARAIMMFAGMLKYRMSADVYSTLNVMFVDIQLKK</sequence>
<dbReference type="InterPro" id="IPR007231">
    <property type="entry name" value="Nucleoporin_int_Nup93/Nic96"/>
</dbReference>
<comment type="subcellular location">
    <subcellularLocation>
        <location evidence="1">Nucleus envelope</location>
    </subcellularLocation>
    <subcellularLocation>
        <location evidence="4">Nucleus</location>
        <location evidence="4">Nuclear pore complex</location>
    </subcellularLocation>
</comment>
<keyword evidence="4" id="KW-0472">Membrane</keyword>
<evidence type="ECO:0000313" key="6">
    <source>
        <dbReference type="Proteomes" id="UP000054279"/>
    </source>
</evidence>
<dbReference type="GO" id="GO:0006606">
    <property type="term" value="P:protein import into nucleus"/>
    <property type="evidence" value="ECO:0007669"/>
    <property type="project" value="TreeGrafter"/>
</dbReference>
<proteinExistence type="inferred from homology"/>
<organism evidence="5 6">
    <name type="scientific">Sphaerobolus stellatus (strain SS14)</name>
    <dbReference type="NCBI Taxonomy" id="990650"/>
    <lineage>
        <taxon>Eukaryota</taxon>
        <taxon>Fungi</taxon>
        <taxon>Dikarya</taxon>
        <taxon>Basidiomycota</taxon>
        <taxon>Agaricomycotina</taxon>
        <taxon>Agaricomycetes</taxon>
        <taxon>Phallomycetidae</taxon>
        <taxon>Geastrales</taxon>
        <taxon>Sphaerobolaceae</taxon>
        <taxon>Sphaerobolus</taxon>
    </lineage>
</organism>
<name>A0A0C9VRN9_SPHS4</name>
<keyword evidence="4" id="KW-0653">Protein transport</keyword>
<dbReference type="GO" id="GO:0005643">
    <property type="term" value="C:nuclear pore"/>
    <property type="evidence" value="ECO:0007669"/>
    <property type="project" value="UniProtKB-SubCell"/>
</dbReference>